<evidence type="ECO:0000313" key="3">
    <source>
        <dbReference type="EMBL" id="ADD44103.1"/>
    </source>
</evidence>
<dbReference type="KEGG" id="sna:Snas_4458"/>
<dbReference type="Proteomes" id="UP000000844">
    <property type="component" value="Chromosome"/>
</dbReference>
<keyword evidence="2" id="KW-0812">Transmembrane</keyword>
<feature type="transmembrane region" description="Helical" evidence="2">
    <location>
        <begin position="48"/>
        <end position="68"/>
    </location>
</feature>
<dbReference type="STRING" id="446470.Snas_4458"/>
<reference evidence="3 4" key="1">
    <citation type="journal article" date="2009" name="Stand. Genomic Sci.">
        <title>Complete genome sequence of Stackebrandtia nassauensis type strain (LLR-40K-21).</title>
        <authorList>
            <person name="Munk C."/>
            <person name="Lapidus A."/>
            <person name="Copeland A."/>
            <person name="Jando M."/>
            <person name="Mayilraj S."/>
            <person name="Glavina Del Rio T."/>
            <person name="Nolan M."/>
            <person name="Chen F."/>
            <person name="Lucas S."/>
            <person name="Tice H."/>
            <person name="Cheng J.F."/>
            <person name="Han C."/>
            <person name="Detter J.C."/>
            <person name="Bruce D."/>
            <person name="Goodwin L."/>
            <person name="Chain P."/>
            <person name="Pitluck S."/>
            <person name="Goker M."/>
            <person name="Ovchinikova G."/>
            <person name="Pati A."/>
            <person name="Ivanova N."/>
            <person name="Mavromatis K."/>
            <person name="Chen A."/>
            <person name="Palaniappan K."/>
            <person name="Land M."/>
            <person name="Hauser L."/>
            <person name="Chang Y.J."/>
            <person name="Jeffries C.D."/>
            <person name="Bristow J."/>
            <person name="Eisen J.A."/>
            <person name="Markowitz V."/>
            <person name="Hugenholtz P."/>
            <person name="Kyrpides N.C."/>
            <person name="Klenk H.P."/>
        </authorList>
    </citation>
    <scope>NUCLEOTIDE SEQUENCE [LARGE SCALE GENOMIC DNA]</scope>
    <source>
        <strain evidence="4">DSM 44728 / CIP 108903 / NRRL B-16338 / NBRC 102104 / LLR-40K-21</strain>
    </source>
</reference>
<proteinExistence type="predicted"/>
<keyword evidence="2" id="KW-0472">Membrane</keyword>
<dbReference type="HOGENOM" id="CLU_2920007_0_0_11"/>
<dbReference type="RefSeq" id="WP_013019674.1">
    <property type="nucleotide sequence ID" value="NC_013947.1"/>
</dbReference>
<evidence type="ECO:0000256" key="1">
    <source>
        <dbReference type="SAM" id="MobiDB-lite"/>
    </source>
</evidence>
<evidence type="ECO:0000256" key="2">
    <source>
        <dbReference type="SAM" id="Phobius"/>
    </source>
</evidence>
<dbReference type="AlphaFoldDB" id="D3Q554"/>
<name>D3Q554_STANL</name>
<organism evidence="3 4">
    <name type="scientific">Stackebrandtia nassauensis (strain DSM 44728 / CIP 108903 / NRRL B-16338 / NBRC 102104 / LLR-40K-21)</name>
    <dbReference type="NCBI Taxonomy" id="446470"/>
    <lineage>
        <taxon>Bacteria</taxon>
        <taxon>Bacillati</taxon>
        <taxon>Actinomycetota</taxon>
        <taxon>Actinomycetes</taxon>
        <taxon>Glycomycetales</taxon>
        <taxon>Glycomycetaceae</taxon>
        <taxon>Stackebrandtia</taxon>
    </lineage>
</organism>
<feature type="region of interest" description="Disordered" evidence="1">
    <location>
        <begin position="1"/>
        <end position="25"/>
    </location>
</feature>
<keyword evidence="4" id="KW-1185">Reference proteome</keyword>
<evidence type="ECO:0000313" key="4">
    <source>
        <dbReference type="Proteomes" id="UP000000844"/>
    </source>
</evidence>
<dbReference type="EMBL" id="CP001778">
    <property type="protein sequence ID" value="ADD44103.1"/>
    <property type="molecule type" value="Genomic_DNA"/>
</dbReference>
<sequence>MTDEHRPGAPGKGEDDDPLRKKPMWERRRDKIREEIARNRRGEYTVPTWVLVVALVAIIAAWAAIIVFA</sequence>
<dbReference type="OrthoDB" id="3405270at2"/>
<protein>
    <submittedName>
        <fullName evidence="3">Uncharacterized protein</fullName>
    </submittedName>
</protein>
<accession>D3Q554</accession>
<gene>
    <name evidence="3" type="ordered locus">Snas_4458</name>
</gene>
<keyword evidence="2" id="KW-1133">Transmembrane helix</keyword>
<dbReference type="eggNOG" id="ENOG5031TI7">
    <property type="taxonomic scope" value="Bacteria"/>
</dbReference>